<evidence type="ECO:0000313" key="1">
    <source>
        <dbReference type="EMBL" id="KAK9804824.1"/>
    </source>
</evidence>
<organism evidence="1 2">
    <name type="scientific">[Myrmecia] bisecta</name>
    <dbReference type="NCBI Taxonomy" id="41462"/>
    <lineage>
        <taxon>Eukaryota</taxon>
        <taxon>Viridiplantae</taxon>
        <taxon>Chlorophyta</taxon>
        <taxon>core chlorophytes</taxon>
        <taxon>Trebouxiophyceae</taxon>
        <taxon>Trebouxiales</taxon>
        <taxon>Trebouxiaceae</taxon>
        <taxon>Myrmecia</taxon>
    </lineage>
</organism>
<comment type="caution">
    <text evidence="1">The sequence shown here is derived from an EMBL/GenBank/DDBJ whole genome shotgun (WGS) entry which is preliminary data.</text>
</comment>
<dbReference type="Proteomes" id="UP001489004">
    <property type="component" value="Unassembled WGS sequence"/>
</dbReference>
<evidence type="ECO:0000313" key="2">
    <source>
        <dbReference type="Proteomes" id="UP001489004"/>
    </source>
</evidence>
<keyword evidence="2" id="KW-1185">Reference proteome</keyword>
<reference evidence="1 2" key="1">
    <citation type="journal article" date="2024" name="Nat. Commun.">
        <title>Phylogenomics reveals the evolutionary origins of lichenization in chlorophyte algae.</title>
        <authorList>
            <person name="Puginier C."/>
            <person name="Libourel C."/>
            <person name="Otte J."/>
            <person name="Skaloud P."/>
            <person name="Haon M."/>
            <person name="Grisel S."/>
            <person name="Petersen M."/>
            <person name="Berrin J.G."/>
            <person name="Delaux P.M."/>
            <person name="Dal Grande F."/>
            <person name="Keller J."/>
        </authorList>
    </citation>
    <scope>NUCLEOTIDE SEQUENCE [LARGE SCALE GENOMIC DNA]</scope>
    <source>
        <strain evidence="1 2">SAG 2043</strain>
    </source>
</reference>
<protein>
    <submittedName>
        <fullName evidence="1">Uncharacterized protein</fullName>
    </submittedName>
</protein>
<accession>A0AAW1PAN1</accession>
<proteinExistence type="predicted"/>
<sequence length="190" mass="22098">MFSIDFKNIHSEDRLREHLQAHNVSFQAVPHEYGGPAALAAYQAHLVFPYQPSTMSLYELLVAGIVSVLPSPDFYEHLLSTGVLEVHPFGQMDVVRHIPGWQEYMDWYHSDFEGLFVYFDSWEQLKTLQQTFDFPAQRRRVVGKMEGYSTAIVHEWARYLSTVPPARHPHQRFSDGYPHKYRIESTVADI</sequence>
<name>A0AAW1PAN1_9CHLO</name>
<dbReference type="AlphaFoldDB" id="A0AAW1PAN1"/>
<dbReference type="EMBL" id="JALJOR010000017">
    <property type="protein sequence ID" value="KAK9804824.1"/>
    <property type="molecule type" value="Genomic_DNA"/>
</dbReference>
<gene>
    <name evidence="1" type="ORF">WJX72_007381</name>
</gene>